<evidence type="ECO:0000313" key="1">
    <source>
        <dbReference type="EMBL" id="MBK1712169.1"/>
    </source>
</evidence>
<dbReference type="Proteomes" id="UP001041814">
    <property type="component" value="Unassembled WGS sequence"/>
</dbReference>
<dbReference type="InterPro" id="IPR037150">
    <property type="entry name" value="H-NS_C_dom_sf"/>
</dbReference>
<dbReference type="SUPFAM" id="SSF81273">
    <property type="entry name" value="H-NS histone-like proteins"/>
    <property type="match status" value="1"/>
</dbReference>
<comment type="caution">
    <text evidence="1">The sequence shown here is derived from an EMBL/GenBank/DDBJ whole genome shotgun (WGS) entry which is preliminary data.</text>
</comment>
<keyword evidence="2" id="KW-1185">Reference proteome</keyword>
<protein>
    <recommendedName>
        <fullName evidence="3">H-NS histone family protein</fullName>
    </recommendedName>
</protein>
<proteinExistence type="predicted"/>
<dbReference type="EMBL" id="NRRU01000013">
    <property type="protein sequence ID" value="MBK1712169.1"/>
    <property type="molecule type" value="Genomic_DNA"/>
</dbReference>
<gene>
    <name evidence="1" type="ORF">CKO43_05175</name>
</gene>
<name>A0ABS1DRD0_RUBGE</name>
<reference evidence="1" key="2">
    <citation type="journal article" date="2020" name="Microorganisms">
        <title>Osmotic Adaptation and Compatible Solute Biosynthesis of Phototrophic Bacteria as Revealed from Genome Analyses.</title>
        <authorList>
            <person name="Imhoff J.F."/>
            <person name="Rahn T."/>
            <person name="Kunzel S."/>
            <person name="Keller A."/>
            <person name="Neulinger S.C."/>
        </authorList>
    </citation>
    <scope>NUCLEOTIDE SEQUENCE</scope>
    <source>
        <strain evidence="1">IM 151</strain>
    </source>
</reference>
<evidence type="ECO:0008006" key="3">
    <source>
        <dbReference type="Google" id="ProtNLM"/>
    </source>
</evidence>
<dbReference type="Gene3D" id="4.10.430.10">
    <property type="entry name" value="Histone-like protein H-NS, C-terminal domain"/>
    <property type="match status" value="1"/>
</dbReference>
<reference evidence="1" key="1">
    <citation type="submission" date="2017-08" db="EMBL/GenBank/DDBJ databases">
        <authorList>
            <person name="Imhoff J.F."/>
            <person name="Rahn T."/>
            <person name="Kuenzel S."/>
            <person name="Neulinger S.C."/>
        </authorList>
    </citation>
    <scope>NUCLEOTIDE SEQUENCE</scope>
    <source>
        <strain evidence="1">IM 151</strain>
    </source>
</reference>
<evidence type="ECO:0000313" key="2">
    <source>
        <dbReference type="Proteomes" id="UP001041814"/>
    </source>
</evidence>
<sequence>MGAAARERAAREVRELVSRYGISETDLRRVLDDVEREREKQALIESRRAEQAHRLARERALHVARQLVEFWRIEPRELTGRLPSAARPDAMLAVKYRHPVTGESWNGAGAQPEWIRRALGKEGYRVAELRADASTAAEDS</sequence>
<accession>A0ABS1DRD0</accession>
<organism evidence="1 2">
    <name type="scientific">Rubrivivax gelatinosus</name>
    <name type="common">Rhodocyclus gelatinosus</name>
    <name type="synonym">Rhodopseudomonas gelatinosa</name>
    <dbReference type="NCBI Taxonomy" id="28068"/>
    <lineage>
        <taxon>Bacteria</taxon>
        <taxon>Pseudomonadati</taxon>
        <taxon>Pseudomonadota</taxon>
        <taxon>Betaproteobacteria</taxon>
        <taxon>Burkholderiales</taxon>
        <taxon>Sphaerotilaceae</taxon>
        <taxon>Rubrivivax</taxon>
    </lineage>
</organism>